<dbReference type="GO" id="GO:0016787">
    <property type="term" value="F:hydrolase activity"/>
    <property type="evidence" value="ECO:0007669"/>
    <property type="project" value="InterPro"/>
</dbReference>
<protein>
    <submittedName>
        <fullName evidence="1">N-acetyl-L,L-diaminopimelate deacetylase</fullName>
    </submittedName>
</protein>
<dbReference type="Proteomes" id="UP000019364">
    <property type="component" value="Unassembled WGS sequence"/>
</dbReference>
<organism evidence="1 2">
    <name type="scientific">Paenibacillus pini JCM 16418</name>
    <dbReference type="NCBI Taxonomy" id="1236976"/>
    <lineage>
        <taxon>Bacteria</taxon>
        <taxon>Bacillati</taxon>
        <taxon>Bacillota</taxon>
        <taxon>Bacilli</taxon>
        <taxon>Bacillales</taxon>
        <taxon>Paenibacillaceae</taxon>
        <taxon>Paenibacillus</taxon>
    </lineage>
</organism>
<gene>
    <name evidence="1" type="ORF">JCM16418_2146</name>
</gene>
<dbReference type="InterPro" id="IPR017439">
    <property type="entry name" value="Amidohydrolase"/>
</dbReference>
<sequence length="118" mass="13909">MKSETAQNATALTEQLIQFRRHLHQHPELSNQEFETTKWVKAQLETAGIRIVDYSLKTGVVAEIGARSKGQSLRCELILMHYRFKRRRGFRMLHLFPVKCMPVVMTSTQRHYSEQRYC</sequence>
<dbReference type="SUPFAM" id="SSF53187">
    <property type="entry name" value="Zn-dependent exopeptidases"/>
    <property type="match status" value="1"/>
</dbReference>
<dbReference type="PANTHER" id="PTHR11014:SF63">
    <property type="entry name" value="METALLOPEPTIDASE, PUTATIVE (AFU_ORTHOLOGUE AFUA_6G09600)-RELATED"/>
    <property type="match status" value="1"/>
</dbReference>
<dbReference type="AlphaFoldDB" id="W7YKB0"/>
<dbReference type="EMBL" id="BAVZ01000005">
    <property type="protein sequence ID" value="GAF08108.1"/>
    <property type="molecule type" value="Genomic_DNA"/>
</dbReference>
<dbReference type="Gene3D" id="3.40.630.10">
    <property type="entry name" value="Zn peptidases"/>
    <property type="match status" value="1"/>
</dbReference>
<keyword evidence="2" id="KW-1185">Reference proteome</keyword>
<evidence type="ECO:0000313" key="1">
    <source>
        <dbReference type="EMBL" id="GAF08108.1"/>
    </source>
</evidence>
<proteinExistence type="predicted"/>
<evidence type="ECO:0000313" key="2">
    <source>
        <dbReference type="Proteomes" id="UP000019364"/>
    </source>
</evidence>
<accession>W7YKB0</accession>
<dbReference type="STRING" id="1236976.JCM16418_2146"/>
<dbReference type="eggNOG" id="COG1473">
    <property type="taxonomic scope" value="Bacteria"/>
</dbReference>
<dbReference type="PANTHER" id="PTHR11014">
    <property type="entry name" value="PEPTIDASE M20 FAMILY MEMBER"/>
    <property type="match status" value="1"/>
</dbReference>
<name>W7YKB0_9BACL</name>
<dbReference type="MEROPS" id="M20.015"/>
<reference evidence="1 2" key="1">
    <citation type="journal article" date="2014" name="Genome Announc.">
        <title>Draft Genome Sequence of Paenibacillus pini JCM 16418T, Isolated from the Rhizosphere of Pine Tree.</title>
        <authorList>
            <person name="Yuki M."/>
            <person name="Oshima K."/>
            <person name="Suda W."/>
            <person name="Oshida Y."/>
            <person name="Kitamura K."/>
            <person name="Iida Y."/>
            <person name="Hattori M."/>
            <person name="Ohkuma M."/>
        </authorList>
    </citation>
    <scope>NUCLEOTIDE SEQUENCE [LARGE SCALE GENOMIC DNA]</scope>
    <source>
        <strain evidence="1 2">JCM 16418</strain>
    </source>
</reference>
<comment type="caution">
    <text evidence="1">The sequence shown here is derived from an EMBL/GenBank/DDBJ whole genome shotgun (WGS) entry which is preliminary data.</text>
</comment>